<dbReference type="SUPFAM" id="SSF52833">
    <property type="entry name" value="Thioredoxin-like"/>
    <property type="match status" value="1"/>
</dbReference>
<dbReference type="Pfam" id="PF02672">
    <property type="entry name" value="CP12"/>
    <property type="match status" value="1"/>
</dbReference>
<evidence type="ECO:0000313" key="9">
    <source>
        <dbReference type="Proteomes" id="UP000324585"/>
    </source>
</evidence>
<accession>A0A5J4Z0K9</accession>
<keyword evidence="2 6" id="KW-0575">Peroxidase</keyword>
<dbReference type="OrthoDB" id="1882547at2759"/>
<dbReference type="GO" id="GO:0045454">
    <property type="term" value="P:cell redox homeostasis"/>
    <property type="evidence" value="ECO:0007669"/>
    <property type="project" value="TreeGrafter"/>
</dbReference>
<dbReference type="InterPro" id="IPR036249">
    <property type="entry name" value="Thioredoxin-like_sf"/>
</dbReference>
<dbReference type="GO" id="GO:0042744">
    <property type="term" value="P:hydrogen peroxide catabolic process"/>
    <property type="evidence" value="ECO:0007669"/>
    <property type="project" value="TreeGrafter"/>
</dbReference>
<dbReference type="GO" id="GO:0034599">
    <property type="term" value="P:cellular response to oxidative stress"/>
    <property type="evidence" value="ECO:0007669"/>
    <property type="project" value="InterPro"/>
</dbReference>
<dbReference type="InterPro" id="IPR013740">
    <property type="entry name" value="Redoxin"/>
</dbReference>
<keyword evidence="6" id="KW-0676">Redox-active center</keyword>
<organism evidence="8 9">
    <name type="scientific">Porphyridium purpureum</name>
    <name type="common">Red alga</name>
    <name type="synonym">Porphyridium cruentum</name>
    <dbReference type="NCBI Taxonomy" id="35688"/>
    <lineage>
        <taxon>Eukaryota</taxon>
        <taxon>Rhodophyta</taxon>
        <taxon>Bangiophyceae</taxon>
        <taxon>Porphyridiales</taxon>
        <taxon>Porphyridiaceae</taxon>
        <taxon>Porphyridium</taxon>
    </lineage>
</organism>
<keyword evidence="3 6" id="KW-0049">Antioxidant</keyword>
<evidence type="ECO:0000256" key="3">
    <source>
        <dbReference type="ARBA" id="ARBA00022862"/>
    </source>
</evidence>
<evidence type="ECO:0000259" key="7">
    <source>
        <dbReference type="Pfam" id="PF08534"/>
    </source>
</evidence>
<evidence type="ECO:0000256" key="6">
    <source>
        <dbReference type="RuleBase" id="RU366011"/>
    </source>
</evidence>
<dbReference type="GO" id="GO:0008379">
    <property type="term" value="F:thioredoxin peroxidase activity"/>
    <property type="evidence" value="ECO:0007669"/>
    <property type="project" value="InterPro"/>
</dbReference>
<evidence type="ECO:0000313" key="8">
    <source>
        <dbReference type="EMBL" id="KAA8496642.1"/>
    </source>
</evidence>
<evidence type="ECO:0000256" key="4">
    <source>
        <dbReference type="ARBA" id="ARBA00023002"/>
    </source>
</evidence>
<dbReference type="InterPro" id="IPR037944">
    <property type="entry name" value="PRX5-like"/>
</dbReference>
<dbReference type="EMBL" id="VRMN01000002">
    <property type="protein sequence ID" value="KAA8496642.1"/>
    <property type="molecule type" value="Genomic_DNA"/>
</dbReference>
<dbReference type="CDD" id="cd03013">
    <property type="entry name" value="PRX5_like"/>
    <property type="match status" value="1"/>
</dbReference>
<dbReference type="Pfam" id="PF08534">
    <property type="entry name" value="Redoxin"/>
    <property type="match status" value="1"/>
</dbReference>
<gene>
    <name evidence="8" type="ORF">FVE85_0371</name>
</gene>
<keyword evidence="4 6" id="KW-0560">Oxidoreductase</keyword>
<dbReference type="AlphaFoldDB" id="A0A5J4Z0K9"/>
<dbReference type="GO" id="GO:0005737">
    <property type="term" value="C:cytoplasm"/>
    <property type="evidence" value="ECO:0007669"/>
    <property type="project" value="TreeGrafter"/>
</dbReference>
<dbReference type="Gene3D" id="3.40.30.10">
    <property type="entry name" value="Glutaredoxin"/>
    <property type="match status" value="1"/>
</dbReference>
<sequence>MRSGWQRRCMGWSRQASTRRSGLEVADHRKVEAEMAFVSSGICAPGASAMRGAALVSGRGASAAIASATHRRAHVARVGGQVSRSLGSQLNMSISEGERISMNGKFGYMDASGNMQEISYEQLFGNKKVALFAVPGALTGTCTKAHAPGVVKVAADLKKAGIDEVVVTAVNDVFVMKYFADVVGAGDVMFLADGDASFAKSVGLTKDTGSFGGLRSLRYSMLVSNGVVVKKNVDLGGLDQSSGEVLLKQVTEAMDPLEKYCQDNEAADECRVYDN</sequence>
<evidence type="ECO:0000256" key="1">
    <source>
        <dbReference type="ARBA" id="ARBA00010505"/>
    </source>
</evidence>
<evidence type="ECO:0000256" key="2">
    <source>
        <dbReference type="ARBA" id="ARBA00022559"/>
    </source>
</evidence>
<comment type="function">
    <text evidence="6">Thiol-specific peroxidase that catalyzes the reduction of hydrogen peroxide and organic hydroperoxides to water and alcohols, respectively. Plays a role in cell protection against oxidative stress by detoxifying peroxides.</text>
</comment>
<proteinExistence type="inferred from homology"/>
<evidence type="ECO:0000256" key="5">
    <source>
        <dbReference type="PIRSR" id="PIRSR637944-1"/>
    </source>
</evidence>
<keyword evidence="9" id="KW-1185">Reference proteome</keyword>
<reference evidence="9" key="1">
    <citation type="journal article" date="2019" name="Nat. Commun.">
        <title>Expansion of phycobilisome linker gene families in mesophilic red algae.</title>
        <authorList>
            <person name="Lee J."/>
            <person name="Kim D."/>
            <person name="Bhattacharya D."/>
            <person name="Yoon H.S."/>
        </authorList>
    </citation>
    <scope>NUCLEOTIDE SEQUENCE [LARGE SCALE GENOMIC DNA]</scope>
    <source>
        <strain evidence="9">CCMP 1328</strain>
    </source>
</reference>
<dbReference type="PANTHER" id="PTHR10430">
    <property type="entry name" value="PEROXIREDOXIN"/>
    <property type="match status" value="1"/>
</dbReference>
<dbReference type="PANTHER" id="PTHR10430:SF16">
    <property type="entry name" value="PEROXIREDOXIN-5, MITOCHONDRIAL"/>
    <property type="match status" value="1"/>
</dbReference>
<protein>
    <submittedName>
        <fullName evidence="8">Peroxiredoxin-2C</fullName>
    </submittedName>
</protein>
<comment type="caution">
    <text evidence="8">The sequence shown here is derived from an EMBL/GenBank/DDBJ whole genome shotgun (WGS) entry which is preliminary data.</text>
</comment>
<feature type="active site" description="Cysteine sulfenic acid (-SOH) intermediate" evidence="5">
    <location>
        <position position="142"/>
    </location>
</feature>
<feature type="domain" description="Redoxin" evidence="7">
    <location>
        <begin position="110"/>
        <end position="233"/>
    </location>
</feature>
<dbReference type="Proteomes" id="UP000324585">
    <property type="component" value="Unassembled WGS sequence"/>
</dbReference>
<name>A0A5J4Z0K9_PORPP</name>
<comment type="similarity">
    <text evidence="1 6">Belongs to the peroxiredoxin family. Prx5 subfamily.</text>
</comment>